<feature type="binding site" evidence="14">
    <location>
        <position position="118"/>
    </location>
    <ligand>
        <name>ATP</name>
        <dbReference type="ChEBI" id="CHEBI:30616"/>
    </ligand>
</feature>
<dbReference type="EC" id="2.7.7.87" evidence="3 13"/>
<dbReference type="GO" id="GO:0008033">
    <property type="term" value="P:tRNA processing"/>
    <property type="evidence" value="ECO:0007669"/>
    <property type="project" value="UniProtKB-KW"/>
</dbReference>
<dbReference type="InterPro" id="IPR017945">
    <property type="entry name" value="DHBP_synth_RibB-like_a/b_dom"/>
</dbReference>
<evidence type="ECO:0000256" key="3">
    <source>
        <dbReference type="ARBA" id="ARBA00012584"/>
    </source>
</evidence>
<dbReference type="NCBIfam" id="TIGR00057">
    <property type="entry name" value="L-threonylcarbamoyladenylate synthase"/>
    <property type="match status" value="1"/>
</dbReference>
<evidence type="ECO:0000256" key="5">
    <source>
        <dbReference type="ARBA" id="ARBA00022490"/>
    </source>
</evidence>
<evidence type="ECO:0000256" key="9">
    <source>
        <dbReference type="ARBA" id="ARBA00022741"/>
    </source>
</evidence>
<keyword evidence="5 13" id="KW-0963">Cytoplasm</keyword>
<evidence type="ECO:0000256" key="8">
    <source>
        <dbReference type="ARBA" id="ARBA00022695"/>
    </source>
</evidence>
<keyword evidence="6 13" id="KW-0808">Transferase</keyword>
<dbReference type="InterPro" id="IPR010923">
    <property type="entry name" value="T(6)A37_SUA5"/>
</dbReference>
<dbReference type="EMBL" id="DVOS01000037">
    <property type="protein sequence ID" value="HIV23042.1"/>
    <property type="molecule type" value="Genomic_DNA"/>
</dbReference>
<feature type="binding site" evidence="14">
    <location>
        <position position="63"/>
    </location>
    <ligand>
        <name>ATP</name>
        <dbReference type="ChEBI" id="CHEBI:30616"/>
    </ligand>
</feature>
<evidence type="ECO:0000256" key="11">
    <source>
        <dbReference type="ARBA" id="ARBA00029774"/>
    </source>
</evidence>
<evidence type="ECO:0000256" key="10">
    <source>
        <dbReference type="ARBA" id="ARBA00022840"/>
    </source>
</evidence>
<dbReference type="AlphaFoldDB" id="A0A9D1NZ40"/>
<name>A0A9D1NZ40_9FIRM</name>
<keyword evidence="8 13" id="KW-0548">Nucleotidyltransferase</keyword>
<dbReference type="InterPro" id="IPR006070">
    <property type="entry name" value="Sua5-like_dom"/>
</dbReference>
<reference evidence="16" key="1">
    <citation type="submission" date="2020-10" db="EMBL/GenBank/DDBJ databases">
        <authorList>
            <person name="Gilroy R."/>
        </authorList>
    </citation>
    <scope>NUCLEOTIDE SEQUENCE</scope>
    <source>
        <strain evidence="16">ChiBcec6-7307</strain>
    </source>
</reference>
<dbReference type="FunFam" id="3.90.870.10:FF:000009">
    <property type="entry name" value="Threonylcarbamoyl-AMP synthase, putative"/>
    <property type="match status" value="1"/>
</dbReference>
<dbReference type="InterPro" id="IPR038385">
    <property type="entry name" value="Sua5/YwlC_C"/>
</dbReference>
<keyword evidence="10 13" id="KW-0067">ATP-binding</keyword>
<accession>A0A9D1NZ40</accession>
<organism evidence="16 17">
    <name type="scientific">Candidatus Merdiplasma excrementigallinarum</name>
    <dbReference type="NCBI Taxonomy" id="2840864"/>
    <lineage>
        <taxon>Bacteria</taxon>
        <taxon>Bacillati</taxon>
        <taxon>Bacillota</taxon>
        <taxon>Clostridia</taxon>
        <taxon>Lachnospirales</taxon>
        <taxon>Lachnospiraceae</taxon>
        <taxon>Lachnospiraceae incertae sedis</taxon>
        <taxon>Candidatus Merdiplasma</taxon>
    </lineage>
</organism>
<comment type="caution">
    <text evidence="16">The sequence shown here is derived from an EMBL/GenBank/DDBJ whole genome shotgun (WGS) entry which is preliminary data.</text>
</comment>
<evidence type="ECO:0000256" key="7">
    <source>
        <dbReference type="ARBA" id="ARBA00022694"/>
    </source>
</evidence>
<dbReference type="Proteomes" id="UP000886889">
    <property type="component" value="Unassembled WGS sequence"/>
</dbReference>
<evidence type="ECO:0000256" key="4">
    <source>
        <dbReference type="ARBA" id="ARBA00015492"/>
    </source>
</evidence>
<dbReference type="GO" id="GO:0005737">
    <property type="term" value="C:cytoplasm"/>
    <property type="evidence" value="ECO:0007669"/>
    <property type="project" value="UniProtKB-SubCell"/>
</dbReference>
<sequence length="348" mass="37293">METIIADMTRGIDGDMMAKAGQIIRQGGLVAFPTETVYGLGANGLDETASAKIYAAKGRPSDNPLIVHIARFSDLERIAEQIPDSARKLADAFWPGPLTMIFRKSPEVPYGTTGGLDTVAVRMPDHPIALALIEAGGGYIAAPSANTSGRPSPTRAAHVAEDLQGKIDMILDGGDVGIGLESTIVDLTEEKPVILRPGYINQKMLEDVIGPVEMDRGLTADDPNVHPKAPGMKYRHYAPKASLTIVEGPAGAVMDKIRLLARQEEERGGRVGIIATDETAASYPVGIVKSVGTRTDELSISSHLYGILREFDQLQVTRIYSEAFETPMLGQAIMNRLMKAAGHQVILV</sequence>
<comment type="catalytic activity">
    <reaction evidence="12 13">
        <text>L-threonine + hydrogencarbonate + ATP = L-threonylcarbamoyladenylate + diphosphate + H2O</text>
        <dbReference type="Rhea" id="RHEA:36407"/>
        <dbReference type="ChEBI" id="CHEBI:15377"/>
        <dbReference type="ChEBI" id="CHEBI:17544"/>
        <dbReference type="ChEBI" id="CHEBI:30616"/>
        <dbReference type="ChEBI" id="CHEBI:33019"/>
        <dbReference type="ChEBI" id="CHEBI:57926"/>
        <dbReference type="ChEBI" id="CHEBI:73682"/>
        <dbReference type="EC" id="2.7.7.87"/>
    </reaction>
</comment>
<evidence type="ECO:0000259" key="15">
    <source>
        <dbReference type="PROSITE" id="PS51163"/>
    </source>
</evidence>
<keyword evidence="9 13" id="KW-0547">Nucleotide-binding</keyword>
<feature type="binding site" evidence="14">
    <location>
        <position position="152"/>
    </location>
    <ligand>
        <name>ATP</name>
        <dbReference type="ChEBI" id="CHEBI:30616"/>
    </ligand>
</feature>
<feature type="binding site" evidence="14">
    <location>
        <position position="59"/>
    </location>
    <ligand>
        <name>ATP</name>
        <dbReference type="ChEBI" id="CHEBI:30616"/>
    </ligand>
</feature>
<feature type="binding site" evidence="14">
    <location>
        <position position="196"/>
    </location>
    <ligand>
        <name>ATP</name>
        <dbReference type="ChEBI" id="CHEBI:30616"/>
    </ligand>
</feature>
<comment type="similarity">
    <text evidence="2 13">Belongs to the SUA5 family.</text>
</comment>
<evidence type="ECO:0000313" key="16">
    <source>
        <dbReference type="EMBL" id="HIV23042.1"/>
    </source>
</evidence>
<gene>
    <name evidence="16" type="ORF">IAC80_03785</name>
</gene>
<comment type="function">
    <text evidence="13">Required for the formation of a threonylcarbamoyl group on adenosine at position 37 (t(6)A37) in tRNAs that read codons beginning with adenine.</text>
</comment>
<dbReference type="GO" id="GO:0003725">
    <property type="term" value="F:double-stranded RNA binding"/>
    <property type="evidence" value="ECO:0007669"/>
    <property type="project" value="UniProtKB-UniRule"/>
</dbReference>
<evidence type="ECO:0000256" key="1">
    <source>
        <dbReference type="ARBA" id="ARBA00004496"/>
    </source>
</evidence>
<dbReference type="GO" id="GO:0005524">
    <property type="term" value="F:ATP binding"/>
    <property type="evidence" value="ECO:0007669"/>
    <property type="project" value="UniProtKB-UniRule"/>
</dbReference>
<evidence type="ECO:0000313" key="17">
    <source>
        <dbReference type="Proteomes" id="UP000886889"/>
    </source>
</evidence>
<feature type="binding site" evidence="14">
    <location>
        <position position="68"/>
    </location>
    <ligand>
        <name>L-threonine</name>
        <dbReference type="ChEBI" id="CHEBI:57926"/>
    </ligand>
</feature>
<feature type="domain" description="YrdC-like" evidence="15">
    <location>
        <begin position="14"/>
        <end position="200"/>
    </location>
</feature>
<dbReference type="PROSITE" id="PS51163">
    <property type="entry name" value="YRDC"/>
    <property type="match status" value="1"/>
</dbReference>
<proteinExistence type="inferred from homology"/>
<comment type="subcellular location">
    <subcellularLocation>
        <location evidence="1 13">Cytoplasm</location>
    </subcellularLocation>
</comment>
<dbReference type="InterPro" id="IPR050156">
    <property type="entry name" value="TC-AMP_synthase_SUA5"/>
</dbReference>
<evidence type="ECO:0000256" key="14">
    <source>
        <dbReference type="PIRSR" id="PIRSR004930-1"/>
    </source>
</evidence>
<dbReference type="PANTHER" id="PTHR17490">
    <property type="entry name" value="SUA5"/>
    <property type="match status" value="1"/>
</dbReference>
<dbReference type="Pfam" id="PF01300">
    <property type="entry name" value="Sua5_yciO_yrdC"/>
    <property type="match status" value="1"/>
</dbReference>
<dbReference type="Pfam" id="PF03481">
    <property type="entry name" value="Sua5_C"/>
    <property type="match status" value="1"/>
</dbReference>
<evidence type="ECO:0000256" key="6">
    <source>
        <dbReference type="ARBA" id="ARBA00022679"/>
    </source>
</evidence>
<feature type="binding site" evidence="14">
    <location>
        <position position="144"/>
    </location>
    <ligand>
        <name>ATP</name>
        <dbReference type="ChEBI" id="CHEBI:30616"/>
    </ligand>
</feature>
<feature type="binding site" evidence="14">
    <location>
        <position position="122"/>
    </location>
    <ligand>
        <name>L-threonine</name>
        <dbReference type="ChEBI" id="CHEBI:57926"/>
    </ligand>
</feature>
<feature type="binding site" evidence="14">
    <location>
        <position position="237"/>
    </location>
    <ligand>
        <name>ATP</name>
        <dbReference type="ChEBI" id="CHEBI:30616"/>
    </ligand>
</feature>
<feature type="binding site" evidence="14">
    <location>
        <position position="36"/>
    </location>
    <ligand>
        <name>L-threonine</name>
        <dbReference type="ChEBI" id="CHEBI:57926"/>
    </ligand>
</feature>
<reference evidence="16" key="2">
    <citation type="journal article" date="2021" name="PeerJ">
        <title>Extensive microbial diversity within the chicken gut microbiome revealed by metagenomics and culture.</title>
        <authorList>
            <person name="Gilroy R."/>
            <person name="Ravi A."/>
            <person name="Getino M."/>
            <person name="Pursley I."/>
            <person name="Horton D.L."/>
            <person name="Alikhan N.F."/>
            <person name="Baker D."/>
            <person name="Gharbi K."/>
            <person name="Hall N."/>
            <person name="Watson M."/>
            <person name="Adriaenssens E.M."/>
            <person name="Foster-Nyarko E."/>
            <person name="Jarju S."/>
            <person name="Secka A."/>
            <person name="Antonio M."/>
            <person name="Oren A."/>
            <person name="Chaudhuri R.R."/>
            <person name="La Ragione R."/>
            <person name="Hildebrand F."/>
            <person name="Pallen M.J."/>
        </authorList>
    </citation>
    <scope>NUCLEOTIDE SEQUENCE</scope>
    <source>
        <strain evidence="16">ChiBcec6-7307</strain>
    </source>
</reference>
<feature type="binding site" evidence="14">
    <location>
        <position position="142"/>
    </location>
    <ligand>
        <name>L-threonine</name>
        <dbReference type="ChEBI" id="CHEBI:57926"/>
    </ligand>
</feature>
<evidence type="ECO:0000256" key="2">
    <source>
        <dbReference type="ARBA" id="ARBA00007663"/>
    </source>
</evidence>
<dbReference type="InterPro" id="IPR005145">
    <property type="entry name" value="Sua5_C"/>
</dbReference>
<evidence type="ECO:0000256" key="12">
    <source>
        <dbReference type="ARBA" id="ARBA00048366"/>
    </source>
</evidence>
<keyword evidence="7 13" id="KW-0819">tRNA processing</keyword>
<protein>
    <recommendedName>
        <fullName evidence="4 13">Threonylcarbamoyl-AMP synthase</fullName>
        <shortName evidence="13">TC-AMP synthase</shortName>
        <ecNumber evidence="3 13">2.7.7.87</ecNumber>
    </recommendedName>
    <alternativeName>
        <fullName evidence="11 13">L-threonylcarbamoyladenylate synthase</fullName>
    </alternativeName>
</protein>
<dbReference type="Gene3D" id="3.90.870.10">
    <property type="entry name" value="DHBP synthase"/>
    <property type="match status" value="1"/>
</dbReference>
<dbReference type="SUPFAM" id="SSF55821">
    <property type="entry name" value="YrdC/RibB"/>
    <property type="match status" value="1"/>
</dbReference>
<evidence type="ECO:0000256" key="13">
    <source>
        <dbReference type="PIRNR" id="PIRNR004930"/>
    </source>
</evidence>
<feature type="binding site" evidence="14">
    <location>
        <position position="182"/>
    </location>
    <ligand>
        <name>L-threonine</name>
        <dbReference type="ChEBI" id="CHEBI:57926"/>
    </ligand>
</feature>
<dbReference type="GO" id="GO:0000049">
    <property type="term" value="F:tRNA binding"/>
    <property type="evidence" value="ECO:0007669"/>
    <property type="project" value="TreeGrafter"/>
</dbReference>
<dbReference type="PIRSF" id="PIRSF004930">
    <property type="entry name" value="Tln_factor_SUA5"/>
    <property type="match status" value="1"/>
</dbReference>
<dbReference type="GO" id="GO:0006450">
    <property type="term" value="P:regulation of translational fidelity"/>
    <property type="evidence" value="ECO:0007669"/>
    <property type="project" value="TreeGrafter"/>
</dbReference>
<dbReference type="PANTHER" id="PTHR17490:SF16">
    <property type="entry name" value="THREONYLCARBAMOYL-AMP SYNTHASE"/>
    <property type="match status" value="1"/>
</dbReference>
<dbReference type="Gene3D" id="3.40.50.11030">
    <property type="entry name" value="Threonylcarbamoyl-AMP synthase, C-terminal domain"/>
    <property type="match status" value="1"/>
</dbReference>
<dbReference type="GO" id="GO:0061710">
    <property type="term" value="F:L-threonylcarbamoyladenylate synthase"/>
    <property type="evidence" value="ECO:0007669"/>
    <property type="project" value="UniProtKB-EC"/>
</dbReference>